<dbReference type="GO" id="GO:0003677">
    <property type="term" value="F:DNA binding"/>
    <property type="evidence" value="ECO:0007669"/>
    <property type="project" value="UniProtKB-KW"/>
</dbReference>
<comment type="caution">
    <text evidence="5">The sequence shown here is derived from an EMBL/GenBank/DDBJ whole genome shotgun (WGS) entry which is preliminary data.</text>
</comment>
<dbReference type="SUPFAM" id="SSF46894">
    <property type="entry name" value="C-terminal effector domain of the bipartite response regulators"/>
    <property type="match status" value="1"/>
</dbReference>
<dbReference type="InterPro" id="IPR036388">
    <property type="entry name" value="WH-like_DNA-bd_sf"/>
</dbReference>
<protein>
    <submittedName>
        <fullName evidence="5">LuxR family transcriptional regulator</fullName>
    </submittedName>
</protein>
<dbReference type="Pfam" id="PF00196">
    <property type="entry name" value="GerE"/>
    <property type="match status" value="1"/>
</dbReference>
<keyword evidence="2" id="KW-0238">DNA-binding</keyword>
<evidence type="ECO:0000256" key="2">
    <source>
        <dbReference type="ARBA" id="ARBA00023125"/>
    </source>
</evidence>
<accession>A0A3A6PWF1</accession>
<reference evidence="5 6" key="1">
    <citation type="submission" date="2018-09" db="EMBL/GenBank/DDBJ databases">
        <title>Paenibacillus aracenensis nov. sp. isolated from a cave in southern Spain.</title>
        <authorList>
            <person name="Jurado V."/>
            <person name="Gutierrez-Patricio S."/>
            <person name="Gonzalez-Pimentel J.L."/>
            <person name="Miller A.Z."/>
            <person name="Laiz L."/>
            <person name="Saiz-Jimenez C."/>
        </authorList>
    </citation>
    <scope>NUCLEOTIDE SEQUENCE [LARGE SCALE GENOMIC DNA]</scope>
    <source>
        <strain evidence="5 6">JCM 19203</strain>
    </source>
</reference>
<dbReference type="CDD" id="cd06170">
    <property type="entry name" value="LuxR_C_like"/>
    <property type="match status" value="1"/>
</dbReference>
<evidence type="ECO:0000259" key="4">
    <source>
        <dbReference type="PROSITE" id="PS50043"/>
    </source>
</evidence>
<dbReference type="Proteomes" id="UP000267798">
    <property type="component" value="Unassembled WGS sequence"/>
</dbReference>
<dbReference type="PROSITE" id="PS00622">
    <property type="entry name" value="HTH_LUXR_1"/>
    <property type="match status" value="1"/>
</dbReference>
<dbReference type="PANTHER" id="PTHR44688:SF16">
    <property type="entry name" value="DNA-BINDING TRANSCRIPTIONAL ACTIVATOR DEVR_DOSR"/>
    <property type="match status" value="1"/>
</dbReference>
<dbReference type="OrthoDB" id="9815744at2"/>
<feature type="domain" description="HTH luxR-type" evidence="4">
    <location>
        <begin position="283"/>
        <end position="348"/>
    </location>
</feature>
<dbReference type="GO" id="GO:0006355">
    <property type="term" value="P:regulation of DNA-templated transcription"/>
    <property type="evidence" value="ECO:0007669"/>
    <property type="project" value="InterPro"/>
</dbReference>
<organism evidence="5 6">
    <name type="scientific">Paenibacillus pinisoli</name>
    <dbReference type="NCBI Taxonomy" id="1276110"/>
    <lineage>
        <taxon>Bacteria</taxon>
        <taxon>Bacillati</taxon>
        <taxon>Bacillota</taxon>
        <taxon>Bacilli</taxon>
        <taxon>Bacillales</taxon>
        <taxon>Paenibacillaceae</taxon>
        <taxon>Paenibacillus</taxon>
    </lineage>
</organism>
<proteinExistence type="predicted"/>
<dbReference type="PANTHER" id="PTHR44688">
    <property type="entry name" value="DNA-BINDING TRANSCRIPTIONAL ACTIVATOR DEVR_DOSR"/>
    <property type="match status" value="1"/>
</dbReference>
<sequence length="351" mass="39038">MPSYAKRIETLHSQSPLARSFREGLLPILRELLPFDAACCTSVDPITLLSTGSMTEEGVEPIHSQLFELEYRTDDLHAFHLLAVAHPSVASLHLATEGQPEQSLRYRTILKPVGFGDELRAALTEDGACWGFLTLFRSVQAPPFEQHELEKIADIAPAIARALRSYTLTVPEAASHRLTRQEPALLILDDTLAVQYASGIADEWVAYLREWERLPDSAMPRPLQAVCAKAISSGDEARTTVRIPDGTYLTLRAVRLDDRRGDAGSYGIAVQFELAKPSEILPLLAKAYALSAREMEVAELIFRGASTKEIAAKLHISAYTVQDHLKSIFDKTSVNSRRELLWQLFTRFALD</sequence>
<dbReference type="Gene3D" id="1.10.10.10">
    <property type="entry name" value="Winged helix-like DNA-binding domain superfamily/Winged helix DNA-binding domain"/>
    <property type="match status" value="1"/>
</dbReference>
<dbReference type="EMBL" id="QXQB01000002">
    <property type="protein sequence ID" value="RJX39733.1"/>
    <property type="molecule type" value="Genomic_DNA"/>
</dbReference>
<gene>
    <name evidence="5" type="ORF">D3P09_10050</name>
</gene>
<evidence type="ECO:0000313" key="5">
    <source>
        <dbReference type="EMBL" id="RJX39733.1"/>
    </source>
</evidence>
<dbReference type="SMART" id="SM00421">
    <property type="entry name" value="HTH_LUXR"/>
    <property type="match status" value="1"/>
</dbReference>
<evidence type="ECO:0000256" key="1">
    <source>
        <dbReference type="ARBA" id="ARBA00023015"/>
    </source>
</evidence>
<evidence type="ECO:0000256" key="3">
    <source>
        <dbReference type="ARBA" id="ARBA00023163"/>
    </source>
</evidence>
<keyword evidence="6" id="KW-1185">Reference proteome</keyword>
<dbReference type="PROSITE" id="PS50043">
    <property type="entry name" value="HTH_LUXR_2"/>
    <property type="match status" value="1"/>
</dbReference>
<dbReference type="PRINTS" id="PR00038">
    <property type="entry name" value="HTHLUXR"/>
</dbReference>
<dbReference type="InterPro" id="IPR000792">
    <property type="entry name" value="Tscrpt_reg_LuxR_C"/>
</dbReference>
<name>A0A3A6PWF1_9BACL</name>
<evidence type="ECO:0000313" key="6">
    <source>
        <dbReference type="Proteomes" id="UP000267798"/>
    </source>
</evidence>
<keyword evidence="1" id="KW-0805">Transcription regulation</keyword>
<keyword evidence="3" id="KW-0804">Transcription</keyword>
<dbReference type="AlphaFoldDB" id="A0A3A6PWF1"/>
<dbReference type="InterPro" id="IPR016032">
    <property type="entry name" value="Sig_transdc_resp-reg_C-effctor"/>
</dbReference>